<evidence type="ECO:0000256" key="1">
    <source>
        <dbReference type="ARBA" id="ARBA00004584"/>
    </source>
</evidence>
<dbReference type="AlphaFoldDB" id="A0A212C342"/>
<keyword evidence="5" id="KW-0159">Chromosome partition</keyword>
<dbReference type="PANTHER" id="PTHR21577">
    <property type="entry name" value="SHUGOSHIN"/>
    <property type="match status" value="1"/>
</dbReference>
<dbReference type="Proteomes" id="UP000242450">
    <property type="component" value="Chromosome 31"/>
</dbReference>
<reference evidence="11 12" key="1">
    <citation type="journal article" date="2018" name="Mol. Genet. Genomics">
        <title>The red deer Cervus elaphus genome CerEla1.0: sequencing, annotating, genes, and chromosomes.</title>
        <authorList>
            <person name="Bana N.A."/>
            <person name="Nyiri A."/>
            <person name="Nagy J."/>
            <person name="Frank K."/>
            <person name="Nagy T."/>
            <person name="Steger V."/>
            <person name="Schiller M."/>
            <person name="Lakatos P."/>
            <person name="Sugar L."/>
            <person name="Horn P."/>
            <person name="Barta E."/>
            <person name="Orosz L."/>
        </authorList>
    </citation>
    <scope>NUCLEOTIDE SEQUENCE [LARGE SCALE GENOMIC DNA]</scope>
    <source>
        <strain evidence="11">Hungarian</strain>
    </source>
</reference>
<dbReference type="GO" id="GO:0045132">
    <property type="term" value="P:meiotic chromosome segregation"/>
    <property type="evidence" value="ECO:0007669"/>
    <property type="project" value="InterPro"/>
</dbReference>
<keyword evidence="12" id="KW-1185">Reference proteome</keyword>
<feature type="non-terminal residue" evidence="11">
    <location>
        <position position="1"/>
    </location>
</feature>
<evidence type="ECO:0000256" key="3">
    <source>
        <dbReference type="ARBA" id="ARBA00022454"/>
    </source>
</evidence>
<dbReference type="EMBL" id="MKHE01000031">
    <property type="protein sequence ID" value="OWK00431.1"/>
    <property type="molecule type" value="Genomic_DNA"/>
</dbReference>
<keyword evidence="8" id="KW-0137">Centromere</keyword>
<evidence type="ECO:0000256" key="7">
    <source>
        <dbReference type="ARBA" id="ARBA00023306"/>
    </source>
</evidence>
<feature type="compositionally biased region" description="Basic residues" evidence="9">
    <location>
        <begin position="469"/>
        <end position="479"/>
    </location>
</feature>
<dbReference type="InterPro" id="IPR011515">
    <property type="entry name" value="Shugoshin_C"/>
</dbReference>
<dbReference type="PANTHER" id="PTHR21577:SF3">
    <property type="entry name" value="SHUGOSHIN 1-RELATED"/>
    <property type="match status" value="1"/>
</dbReference>
<dbReference type="Pfam" id="PF07557">
    <property type="entry name" value="Shugoshin_C"/>
    <property type="match status" value="1"/>
</dbReference>
<keyword evidence="6" id="KW-0175">Coiled coil</keyword>
<comment type="subcellular location">
    <subcellularLocation>
        <location evidence="1">Chromosome</location>
        <location evidence="1">Centromere</location>
    </subcellularLocation>
</comment>
<evidence type="ECO:0000256" key="2">
    <source>
        <dbReference type="ARBA" id="ARBA00010845"/>
    </source>
</evidence>
<keyword evidence="3" id="KW-0158">Chromosome</keyword>
<feature type="domain" description="Shugoshin C-terminal" evidence="10">
    <location>
        <begin position="540"/>
        <end position="562"/>
    </location>
</feature>
<evidence type="ECO:0000256" key="9">
    <source>
        <dbReference type="SAM" id="MobiDB-lite"/>
    </source>
</evidence>
<feature type="compositionally biased region" description="Low complexity" evidence="9">
    <location>
        <begin position="428"/>
        <end position="440"/>
    </location>
</feature>
<feature type="compositionally biased region" description="Polar residues" evidence="9">
    <location>
        <begin position="451"/>
        <end position="464"/>
    </location>
</feature>
<organism evidence="11 12">
    <name type="scientific">Cervus elaphus hippelaphus</name>
    <name type="common">European red deer</name>
    <dbReference type="NCBI Taxonomy" id="46360"/>
    <lineage>
        <taxon>Eukaryota</taxon>
        <taxon>Metazoa</taxon>
        <taxon>Chordata</taxon>
        <taxon>Craniata</taxon>
        <taxon>Vertebrata</taxon>
        <taxon>Euteleostomi</taxon>
        <taxon>Mammalia</taxon>
        <taxon>Eutheria</taxon>
        <taxon>Laurasiatheria</taxon>
        <taxon>Artiodactyla</taxon>
        <taxon>Ruminantia</taxon>
        <taxon>Pecora</taxon>
        <taxon>Cervidae</taxon>
        <taxon>Cervinae</taxon>
        <taxon>Cervus</taxon>
    </lineage>
</organism>
<name>A0A212C342_CEREH</name>
<protein>
    <submittedName>
        <fullName evidence="11">SGO1</fullName>
    </submittedName>
</protein>
<feature type="region of interest" description="Disordered" evidence="9">
    <location>
        <begin position="331"/>
        <end position="386"/>
    </location>
</feature>
<evidence type="ECO:0000256" key="6">
    <source>
        <dbReference type="ARBA" id="ARBA00023054"/>
    </source>
</evidence>
<dbReference type="OrthoDB" id="9901374at2759"/>
<dbReference type="InterPro" id="IPR038889">
    <property type="entry name" value="Shugoshin1/2"/>
</dbReference>
<keyword evidence="4" id="KW-0132">Cell division</keyword>
<evidence type="ECO:0000313" key="11">
    <source>
        <dbReference type="EMBL" id="OWK00431.1"/>
    </source>
</evidence>
<feature type="region of interest" description="Disordered" evidence="9">
    <location>
        <begin position="1"/>
        <end position="38"/>
    </location>
</feature>
<dbReference type="GO" id="GO:0000775">
    <property type="term" value="C:chromosome, centromeric region"/>
    <property type="evidence" value="ECO:0007669"/>
    <property type="project" value="UniProtKB-SubCell"/>
</dbReference>
<evidence type="ECO:0000256" key="5">
    <source>
        <dbReference type="ARBA" id="ARBA00022829"/>
    </source>
</evidence>
<accession>A0A212C342</accession>
<dbReference type="GO" id="GO:0005634">
    <property type="term" value="C:nucleus"/>
    <property type="evidence" value="ECO:0007669"/>
    <property type="project" value="InterPro"/>
</dbReference>
<feature type="compositionally biased region" description="Basic residues" evidence="9">
    <location>
        <begin position="364"/>
        <end position="376"/>
    </location>
</feature>
<sequence length="592" mass="66210">GRPKSAGPLTPPGGKQPRPREGAVHLRSRQGTPPLGAGLRLRRGRAARHVTASQWARAAESLNADGGAIRGLRLGSRRSRRACPGLPAEPGVSGATAAAEAVAQMAKERCLKKSFQDSLEDIKKQIKEKRSKNLTEIKRKSLIIAPCQTTTNTSKVLNYEDNNRMLALALENEKSKLKEAHDVILKLRRECYFLSYQLYTLKNKLRQVLEDADCPGQEESFQVEEPIPTISQDRPGFDLDSSEDKSTDIVLPRTISLRRGLKKYINSPCQITAVDDFGISHLSEDSLELERIRFADPPISTRIPENREQSVCRYNRSQIYSSPRLIHPGRATKTKKNVYDYKSQQTKSKHRGAKERKGKEKANKRGKSKSVSKYKGSKSENKTVSKKKLNEVVTSCDAYNFNLEEGVHLTPFRQKVCDDAKREETNNESEVSICESSCSGDDSDDLYVPTCKSSPDLSSESTRSPVPRPRPKRALRHQGGKGTEGSETREAPPGALLETHQSPHFSLKDITNVPLYPVMKTRKLSLSPKKNVESPPVSLRKRRCTAAIVNYKEPTLASKLRRGDPFTDLCFLNSPIFKQKKDSRHCSKKKKV</sequence>
<feature type="region of interest" description="Disordered" evidence="9">
    <location>
        <begin position="422"/>
        <end position="502"/>
    </location>
</feature>
<gene>
    <name evidence="11" type="ORF">Celaphus_00019523</name>
</gene>
<evidence type="ECO:0000259" key="10">
    <source>
        <dbReference type="Pfam" id="PF07557"/>
    </source>
</evidence>
<comment type="similarity">
    <text evidence="2">Belongs to the shugoshin family.</text>
</comment>
<keyword evidence="7" id="KW-0131">Cell cycle</keyword>
<proteinExistence type="inferred from homology"/>
<dbReference type="GO" id="GO:0051301">
    <property type="term" value="P:cell division"/>
    <property type="evidence" value="ECO:0007669"/>
    <property type="project" value="UniProtKB-KW"/>
</dbReference>
<evidence type="ECO:0000256" key="8">
    <source>
        <dbReference type="ARBA" id="ARBA00023328"/>
    </source>
</evidence>
<dbReference type="Gene3D" id="1.20.5.730">
    <property type="entry name" value="Single helix bin"/>
    <property type="match status" value="1"/>
</dbReference>
<comment type="caution">
    <text evidence="11">The sequence shown here is derived from an EMBL/GenBank/DDBJ whole genome shotgun (WGS) entry which is preliminary data.</text>
</comment>
<evidence type="ECO:0000313" key="12">
    <source>
        <dbReference type="Proteomes" id="UP000242450"/>
    </source>
</evidence>
<evidence type="ECO:0000256" key="4">
    <source>
        <dbReference type="ARBA" id="ARBA00022618"/>
    </source>
</evidence>